<dbReference type="PANTHER" id="PTHR11575">
    <property type="entry name" value="5'-NUCLEOTIDASE-RELATED"/>
    <property type="match status" value="1"/>
</dbReference>
<dbReference type="Proteomes" id="UP000230750">
    <property type="component" value="Unassembled WGS sequence"/>
</dbReference>
<name>A0A2G8JT83_STIJA</name>
<dbReference type="STRING" id="307972.A0A2G8JT83"/>
<evidence type="ECO:0000259" key="4">
    <source>
        <dbReference type="Pfam" id="PF02872"/>
    </source>
</evidence>
<dbReference type="InterPro" id="IPR029052">
    <property type="entry name" value="Metallo-depent_PP-like"/>
</dbReference>
<keyword evidence="6" id="KW-1185">Reference proteome</keyword>
<dbReference type="InterPro" id="IPR006179">
    <property type="entry name" value="5_nucleotidase/apyrase"/>
</dbReference>
<proteinExistence type="inferred from homology"/>
<comment type="catalytic activity">
    <reaction evidence="1">
        <text>a ribonucleoside 5'-phosphate + H2O = a ribonucleoside + phosphate</text>
        <dbReference type="Rhea" id="RHEA:12484"/>
        <dbReference type="ChEBI" id="CHEBI:15377"/>
        <dbReference type="ChEBI" id="CHEBI:18254"/>
        <dbReference type="ChEBI" id="CHEBI:43474"/>
        <dbReference type="ChEBI" id="CHEBI:58043"/>
        <dbReference type="EC" id="3.1.3.5"/>
    </reaction>
</comment>
<organism evidence="5 6">
    <name type="scientific">Stichopus japonicus</name>
    <name type="common">Sea cucumber</name>
    <dbReference type="NCBI Taxonomy" id="307972"/>
    <lineage>
        <taxon>Eukaryota</taxon>
        <taxon>Metazoa</taxon>
        <taxon>Echinodermata</taxon>
        <taxon>Eleutherozoa</taxon>
        <taxon>Echinozoa</taxon>
        <taxon>Holothuroidea</taxon>
        <taxon>Aspidochirotacea</taxon>
        <taxon>Aspidochirotida</taxon>
        <taxon>Stichopodidae</taxon>
        <taxon>Apostichopus</taxon>
    </lineage>
</organism>
<evidence type="ECO:0000256" key="1">
    <source>
        <dbReference type="ARBA" id="ARBA00000815"/>
    </source>
</evidence>
<comment type="caution">
    <text evidence="5">The sequence shown here is derived from an EMBL/GenBank/DDBJ whole genome shotgun (WGS) entry which is preliminary data.</text>
</comment>
<dbReference type="PRINTS" id="PR01607">
    <property type="entry name" value="APYRASEFAMLY"/>
</dbReference>
<dbReference type="SUPFAM" id="SSF56300">
    <property type="entry name" value="Metallo-dependent phosphatases"/>
    <property type="match status" value="1"/>
</dbReference>
<dbReference type="AlphaFoldDB" id="A0A2G8JT83"/>
<dbReference type="GO" id="GO:0006196">
    <property type="term" value="P:AMP catabolic process"/>
    <property type="evidence" value="ECO:0007669"/>
    <property type="project" value="TreeGrafter"/>
</dbReference>
<dbReference type="OrthoDB" id="7722975at2759"/>
<sequence>MDTTGEPSLTYLIKKSVVLEIGGEQIGVIGYTTSLAPMLTNTGKLQFEDEVEAVQREVNRLTADGVNKIIAVGHSGYGVDLDIAAKVTGVDVIVGGHSSSFLYTGTPPTNDIPVGLYPTIVQSDIDPAHTTLVVTAYMHGKYLGFLQVEFDEEGTIRHFNGNPILLDSKIKEDKDALIEISKWRKGVNNYLPNIVGESFVLLKGVFNYCEDKECGLGNLVADAMVWKSMVNQGSRGWSDVGVAMINGGAIRSSLNTGTLVLN</sequence>
<dbReference type="EC" id="3.1.3.5" evidence="3"/>
<dbReference type="GO" id="GO:0008253">
    <property type="term" value="F:5'-nucleotidase activity"/>
    <property type="evidence" value="ECO:0007669"/>
    <property type="project" value="UniProtKB-EC"/>
</dbReference>
<dbReference type="SUPFAM" id="SSF55816">
    <property type="entry name" value="5'-nucleotidase (syn. UDP-sugar hydrolase), C-terminal domain"/>
    <property type="match status" value="1"/>
</dbReference>
<dbReference type="GO" id="GO:0005886">
    <property type="term" value="C:plasma membrane"/>
    <property type="evidence" value="ECO:0007669"/>
    <property type="project" value="TreeGrafter"/>
</dbReference>
<dbReference type="Pfam" id="PF02872">
    <property type="entry name" value="5_nucleotid_C"/>
    <property type="match status" value="1"/>
</dbReference>
<protein>
    <recommendedName>
        <fullName evidence="3">5'-nucleotidase</fullName>
        <ecNumber evidence="3">3.1.3.5</ecNumber>
    </recommendedName>
</protein>
<feature type="domain" description="5'-Nucleotidase C-terminal" evidence="4">
    <location>
        <begin position="208"/>
        <end position="258"/>
    </location>
</feature>
<accession>A0A2G8JT83</accession>
<dbReference type="PANTHER" id="PTHR11575:SF24">
    <property type="entry name" value="5'-NUCLEOTIDASE"/>
    <property type="match status" value="1"/>
</dbReference>
<dbReference type="Gene3D" id="3.90.780.10">
    <property type="entry name" value="5'-Nucleotidase, C-terminal domain"/>
    <property type="match status" value="1"/>
</dbReference>
<gene>
    <name evidence="5" type="ORF">BSL78_24223</name>
</gene>
<dbReference type="InterPro" id="IPR036907">
    <property type="entry name" value="5'-Nucleotdase_C_sf"/>
</dbReference>
<evidence type="ECO:0000313" key="6">
    <source>
        <dbReference type="Proteomes" id="UP000230750"/>
    </source>
</evidence>
<comment type="similarity">
    <text evidence="2">Belongs to the 5'-nucleotidase family.</text>
</comment>
<evidence type="ECO:0000256" key="2">
    <source>
        <dbReference type="ARBA" id="ARBA00006654"/>
    </source>
</evidence>
<evidence type="ECO:0000256" key="3">
    <source>
        <dbReference type="ARBA" id="ARBA00012643"/>
    </source>
</evidence>
<evidence type="ECO:0000313" key="5">
    <source>
        <dbReference type="EMBL" id="PIK38928.1"/>
    </source>
</evidence>
<dbReference type="EMBL" id="MRZV01001299">
    <property type="protein sequence ID" value="PIK38928.1"/>
    <property type="molecule type" value="Genomic_DNA"/>
</dbReference>
<reference evidence="5 6" key="1">
    <citation type="journal article" date="2017" name="PLoS Biol.">
        <title>The sea cucumber genome provides insights into morphological evolution and visceral regeneration.</title>
        <authorList>
            <person name="Zhang X."/>
            <person name="Sun L."/>
            <person name="Yuan J."/>
            <person name="Sun Y."/>
            <person name="Gao Y."/>
            <person name="Zhang L."/>
            <person name="Li S."/>
            <person name="Dai H."/>
            <person name="Hamel J.F."/>
            <person name="Liu C."/>
            <person name="Yu Y."/>
            <person name="Liu S."/>
            <person name="Lin W."/>
            <person name="Guo K."/>
            <person name="Jin S."/>
            <person name="Xu P."/>
            <person name="Storey K.B."/>
            <person name="Huan P."/>
            <person name="Zhang T."/>
            <person name="Zhou Y."/>
            <person name="Zhang J."/>
            <person name="Lin C."/>
            <person name="Li X."/>
            <person name="Xing L."/>
            <person name="Huo D."/>
            <person name="Sun M."/>
            <person name="Wang L."/>
            <person name="Mercier A."/>
            <person name="Li F."/>
            <person name="Yang H."/>
            <person name="Xiang J."/>
        </authorList>
    </citation>
    <scope>NUCLEOTIDE SEQUENCE [LARGE SCALE GENOMIC DNA]</scope>
    <source>
        <strain evidence="5">Shaxun</strain>
        <tissue evidence="5">Muscle</tissue>
    </source>
</reference>
<dbReference type="InterPro" id="IPR008334">
    <property type="entry name" value="5'-Nucleotdase_C"/>
</dbReference>
<dbReference type="Gene3D" id="3.60.21.10">
    <property type="match status" value="1"/>
</dbReference>